<dbReference type="EC" id="2.7.7.6" evidence="2"/>
<comment type="similarity">
    <text evidence="1">Belongs to the RNA polymerase beta chain family.</text>
</comment>
<protein>
    <recommendedName>
        <fullName evidence="2">DNA-directed RNA polymerase</fullName>
        <ecNumber evidence="2">2.7.7.6</ecNumber>
    </recommendedName>
</protein>
<dbReference type="OrthoDB" id="1710124at2759"/>
<dbReference type="EMBL" id="JAKOGI010002308">
    <property type="protein sequence ID" value="KAJ8422287.1"/>
    <property type="molecule type" value="Genomic_DNA"/>
</dbReference>
<dbReference type="GO" id="GO:0032549">
    <property type="term" value="F:ribonucleoside binding"/>
    <property type="evidence" value="ECO:0007669"/>
    <property type="project" value="InterPro"/>
</dbReference>
<comment type="caution">
    <text evidence="8">The sequence shown here is derived from an EMBL/GenBank/DDBJ whole genome shotgun (WGS) entry which is preliminary data.</text>
</comment>
<dbReference type="Proteomes" id="UP001153076">
    <property type="component" value="Unassembled WGS sequence"/>
</dbReference>
<evidence type="ECO:0000259" key="7">
    <source>
        <dbReference type="Pfam" id="PF00562"/>
    </source>
</evidence>
<evidence type="ECO:0000256" key="1">
    <source>
        <dbReference type="ARBA" id="ARBA00006835"/>
    </source>
</evidence>
<dbReference type="Pfam" id="PF00562">
    <property type="entry name" value="RNA_pol_Rpb2_6"/>
    <property type="match status" value="1"/>
</dbReference>
<keyword evidence="6" id="KW-0804">Transcription</keyword>
<dbReference type="GO" id="GO:0003677">
    <property type="term" value="F:DNA binding"/>
    <property type="evidence" value="ECO:0007669"/>
    <property type="project" value="InterPro"/>
</dbReference>
<keyword evidence="3" id="KW-0240">DNA-directed RNA polymerase</keyword>
<dbReference type="InterPro" id="IPR007121">
    <property type="entry name" value="RNA_pol_bsu_CS"/>
</dbReference>
<dbReference type="GO" id="GO:0003899">
    <property type="term" value="F:DNA-directed RNA polymerase activity"/>
    <property type="evidence" value="ECO:0007669"/>
    <property type="project" value="UniProtKB-EC"/>
</dbReference>
<keyword evidence="4" id="KW-0808">Transferase</keyword>
<evidence type="ECO:0000313" key="8">
    <source>
        <dbReference type="EMBL" id="KAJ8422287.1"/>
    </source>
</evidence>
<dbReference type="InterPro" id="IPR015712">
    <property type="entry name" value="DNA-dir_RNA_pol_su2"/>
</dbReference>
<organism evidence="8 9">
    <name type="scientific">Carnegiea gigantea</name>
    <dbReference type="NCBI Taxonomy" id="171969"/>
    <lineage>
        <taxon>Eukaryota</taxon>
        <taxon>Viridiplantae</taxon>
        <taxon>Streptophyta</taxon>
        <taxon>Embryophyta</taxon>
        <taxon>Tracheophyta</taxon>
        <taxon>Spermatophyta</taxon>
        <taxon>Magnoliopsida</taxon>
        <taxon>eudicotyledons</taxon>
        <taxon>Gunneridae</taxon>
        <taxon>Pentapetalae</taxon>
        <taxon>Caryophyllales</taxon>
        <taxon>Cactineae</taxon>
        <taxon>Cactaceae</taxon>
        <taxon>Cactoideae</taxon>
        <taxon>Echinocereeae</taxon>
        <taxon>Carnegiea</taxon>
    </lineage>
</organism>
<dbReference type="PROSITE" id="PS01166">
    <property type="entry name" value="RNA_POL_BETA"/>
    <property type="match status" value="1"/>
</dbReference>
<dbReference type="Gene3D" id="2.40.270.10">
    <property type="entry name" value="DNA-directed RNA polymerase, subunit 2, domain 6"/>
    <property type="match status" value="1"/>
</dbReference>
<keyword evidence="9" id="KW-1185">Reference proteome</keyword>
<dbReference type="Gene3D" id="2.40.50.150">
    <property type="match status" value="1"/>
</dbReference>
<evidence type="ECO:0000256" key="3">
    <source>
        <dbReference type="ARBA" id="ARBA00022478"/>
    </source>
</evidence>
<dbReference type="PANTHER" id="PTHR20856">
    <property type="entry name" value="DNA-DIRECTED RNA POLYMERASE I SUBUNIT 2"/>
    <property type="match status" value="1"/>
</dbReference>
<dbReference type="InterPro" id="IPR037033">
    <property type="entry name" value="DNA-dir_RNAP_su2_hyb_sf"/>
</dbReference>
<sequence>MEKGQILVDGAATVSGELALGKKHKNRVVRLESWGKACDILVGKLTPHMENESLYALEDRLLRALLGILATSKETCLKLPIRGRDRVIDKKRKRGSNYNIEMIHVFILQKCEIKVGDKVASRHGNKGIVSKFLPTQDMPYLQDERLLTWSLTH</sequence>
<evidence type="ECO:0000313" key="9">
    <source>
        <dbReference type="Proteomes" id="UP001153076"/>
    </source>
</evidence>
<evidence type="ECO:0000256" key="6">
    <source>
        <dbReference type="ARBA" id="ARBA00023163"/>
    </source>
</evidence>
<feature type="domain" description="DNA-directed RNA polymerase subunit 2 hybrid-binding" evidence="7">
    <location>
        <begin position="20"/>
        <end position="143"/>
    </location>
</feature>
<dbReference type="GO" id="GO:0006351">
    <property type="term" value="P:DNA-templated transcription"/>
    <property type="evidence" value="ECO:0007669"/>
    <property type="project" value="InterPro"/>
</dbReference>
<accession>A0A9Q1GJI5</accession>
<dbReference type="AlphaFoldDB" id="A0A9Q1GJI5"/>
<evidence type="ECO:0000256" key="2">
    <source>
        <dbReference type="ARBA" id="ARBA00012418"/>
    </source>
</evidence>
<gene>
    <name evidence="8" type="ORF">Cgig2_028248</name>
</gene>
<name>A0A9Q1GJI5_9CARY</name>
<dbReference type="InterPro" id="IPR014724">
    <property type="entry name" value="RNA_pol_RPB2_OB-fold"/>
</dbReference>
<keyword evidence="5" id="KW-0548">Nucleotidyltransferase</keyword>
<evidence type="ECO:0000256" key="4">
    <source>
        <dbReference type="ARBA" id="ARBA00022679"/>
    </source>
</evidence>
<dbReference type="GO" id="GO:0000428">
    <property type="term" value="C:DNA-directed RNA polymerase complex"/>
    <property type="evidence" value="ECO:0007669"/>
    <property type="project" value="UniProtKB-KW"/>
</dbReference>
<dbReference type="InterPro" id="IPR007120">
    <property type="entry name" value="DNA-dir_RNAP_su2_dom"/>
</dbReference>
<dbReference type="SUPFAM" id="SSF64484">
    <property type="entry name" value="beta and beta-prime subunits of DNA dependent RNA-polymerase"/>
    <property type="match status" value="1"/>
</dbReference>
<proteinExistence type="inferred from homology"/>
<evidence type="ECO:0000256" key="5">
    <source>
        <dbReference type="ARBA" id="ARBA00022695"/>
    </source>
</evidence>
<reference evidence="8" key="1">
    <citation type="submission" date="2022-04" db="EMBL/GenBank/DDBJ databases">
        <title>Carnegiea gigantea Genome sequencing and assembly v2.</title>
        <authorList>
            <person name="Copetti D."/>
            <person name="Sanderson M.J."/>
            <person name="Burquez A."/>
            <person name="Wojciechowski M.F."/>
        </authorList>
    </citation>
    <scope>NUCLEOTIDE SEQUENCE</scope>
    <source>
        <strain evidence="8">SGP5-SGP5p</strain>
        <tissue evidence="8">Aerial part</tissue>
    </source>
</reference>